<keyword evidence="3" id="KW-1185">Reference proteome</keyword>
<sequence length="660" mass="74738">MVNRVQKFIFGLLAIILMIGVVSNIINPFSVFTIFGSFFLIWLGYSLKTRIDGWSRRQVNIYVLSLLLLMLMGQLLVLKHLPMTVYHDPFRVYIQAEYLTRHSGSWGLTTYFWRYPNNATLAIVLSWFIKLGQVVGLTTTGVLHGLSLVSYDGLIVSLLMMAKKWSSRMSHQIFLVTFLAVLPLSYSYFIQVFYSDTPVILCLAWIMFIVLQWPIFSMNSRRIAGAILPFLVMIGQIIKPNLIVFLIAMILYAGWIFWTQRAHFKQIVLMPLILVVIGFGLSIPSKQVILNSQDYQANERYELPPTSWIYMGLNQKHNGSYASSDVHSALKLTDKEARNEYFKSAIPARLKTYTPFSYLVHVVGKIGTLLSSAKLPQAYVGGHTNAPKWYQEHQAVIQHGEAILQQTLWLTLYLVVLGRVISSFKNVWDGNQVRIRQSMLAALVILGYSAFHGLIWETEARYGLILIPVLIMLLWISEAPTLEWQSKLRSSGKLNGRLITLCVLAGLGLMGLSIGTQGFEQKKVVTVAQRSQLSEQYGAPVKEMPAHTTLKQKMPVKAKITNLTVQIPSDSQVEGELINLKNQEHQRLVKLDKENGSFLVNTEALSAGDYQILLKNTTNEGQPVWIVELPAYNLAPDSIRGTQDTSLIYTFYDQQPVFIF</sequence>
<feature type="transmembrane region" description="Helical" evidence="1">
    <location>
        <begin position="197"/>
        <end position="216"/>
    </location>
</feature>
<feature type="transmembrane region" description="Helical" evidence="1">
    <location>
        <begin position="173"/>
        <end position="191"/>
    </location>
</feature>
<reference evidence="2 3" key="1">
    <citation type="journal article" date="2015" name="Genome Announc.">
        <title>Expanding the biotechnology potential of lactobacilli through comparative genomics of 213 strains and associated genera.</title>
        <authorList>
            <person name="Sun Z."/>
            <person name="Harris H.M."/>
            <person name="McCann A."/>
            <person name="Guo C."/>
            <person name="Argimon S."/>
            <person name="Zhang W."/>
            <person name="Yang X."/>
            <person name="Jeffery I.B."/>
            <person name="Cooney J.C."/>
            <person name="Kagawa T.F."/>
            <person name="Liu W."/>
            <person name="Song Y."/>
            <person name="Salvetti E."/>
            <person name="Wrobel A."/>
            <person name="Rasinkangas P."/>
            <person name="Parkhill J."/>
            <person name="Rea M.C."/>
            <person name="O'Sullivan O."/>
            <person name="Ritari J."/>
            <person name="Douillard F.P."/>
            <person name="Paul Ross R."/>
            <person name="Yang R."/>
            <person name="Briner A.E."/>
            <person name="Felis G.E."/>
            <person name="de Vos W.M."/>
            <person name="Barrangou R."/>
            <person name="Klaenhammer T.R."/>
            <person name="Caufield P.W."/>
            <person name="Cui Y."/>
            <person name="Zhang H."/>
            <person name="O'Toole P.W."/>
        </authorList>
    </citation>
    <scope>NUCLEOTIDE SEQUENCE [LARGE SCALE GENOMIC DNA]</scope>
    <source>
        <strain evidence="2 3">DSM 20593</strain>
    </source>
</reference>
<dbReference type="EMBL" id="JQBP01000002">
    <property type="protein sequence ID" value="KRN75214.1"/>
    <property type="molecule type" value="Genomic_DNA"/>
</dbReference>
<feature type="transmembrane region" description="Helical" evidence="1">
    <location>
        <begin position="141"/>
        <end position="161"/>
    </location>
</feature>
<organism evidence="2 3">
    <name type="scientific">Weissella kandleri</name>
    <dbReference type="NCBI Taxonomy" id="1616"/>
    <lineage>
        <taxon>Bacteria</taxon>
        <taxon>Bacillati</taxon>
        <taxon>Bacillota</taxon>
        <taxon>Bacilli</taxon>
        <taxon>Lactobacillales</taxon>
        <taxon>Lactobacillaceae</taxon>
        <taxon>Weissella</taxon>
    </lineage>
</organism>
<evidence type="ECO:0008006" key="4">
    <source>
        <dbReference type="Google" id="ProtNLM"/>
    </source>
</evidence>
<feature type="transmembrane region" description="Helical" evidence="1">
    <location>
        <begin position="29"/>
        <end position="47"/>
    </location>
</feature>
<feature type="transmembrane region" description="Helical" evidence="1">
    <location>
        <begin position="494"/>
        <end position="514"/>
    </location>
</feature>
<keyword evidence="1" id="KW-0812">Transmembrane</keyword>
<comment type="caution">
    <text evidence="2">The sequence shown here is derived from an EMBL/GenBank/DDBJ whole genome shotgun (WGS) entry which is preliminary data.</text>
</comment>
<feature type="transmembrane region" description="Helical" evidence="1">
    <location>
        <begin position="7"/>
        <end position="23"/>
    </location>
</feature>
<dbReference type="RefSeq" id="WP_057753932.1">
    <property type="nucleotide sequence ID" value="NZ_JQBP01000002.1"/>
</dbReference>
<evidence type="ECO:0000313" key="3">
    <source>
        <dbReference type="Proteomes" id="UP000051655"/>
    </source>
</evidence>
<evidence type="ECO:0000313" key="2">
    <source>
        <dbReference type="EMBL" id="KRN75214.1"/>
    </source>
</evidence>
<feature type="transmembrane region" description="Helical" evidence="1">
    <location>
        <begin position="264"/>
        <end position="283"/>
    </location>
</feature>
<dbReference type="PATRIC" id="fig|1616.3.peg.381"/>
<dbReference type="OrthoDB" id="2240371at2"/>
<evidence type="ECO:0000256" key="1">
    <source>
        <dbReference type="SAM" id="Phobius"/>
    </source>
</evidence>
<name>A0A0R2JD01_9LACO</name>
<keyword evidence="1" id="KW-0472">Membrane</keyword>
<dbReference type="AlphaFoldDB" id="A0A0R2JD01"/>
<dbReference type="Proteomes" id="UP000051655">
    <property type="component" value="Unassembled WGS sequence"/>
</dbReference>
<protein>
    <recommendedName>
        <fullName evidence="4">Glycosyltransferase RgtA/B/C/D-like domain-containing protein</fullName>
    </recommendedName>
</protein>
<feature type="transmembrane region" description="Helical" evidence="1">
    <location>
        <begin position="59"/>
        <end position="78"/>
    </location>
</feature>
<gene>
    <name evidence="2" type="ORF">IV73_GL000369</name>
</gene>
<proteinExistence type="predicted"/>
<feature type="transmembrane region" description="Helical" evidence="1">
    <location>
        <begin position="439"/>
        <end position="456"/>
    </location>
</feature>
<accession>A0A0R2JD01</accession>
<feature type="transmembrane region" description="Helical" evidence="1">
    <location>
        <begin position="237"/>
        <end position="258"/>
    </location>
</feature>
<feature type="transmembrane region" description="Helical" evidence="1">
    <location>
        <begin position="462"/>
        <end position="482"/>
    </location>
</feature>
<keyword evidence="1" id="KW-1133">Transmembrane helix</keyword>
<dbReference type="STRING" id="1616.IV73_GL000369"/>